<accession>E3KG18</accession>
<dbReference type="KEGG" id="pgr:PGTG_09242"/>
<evidence type="ECO:0000313" key="3">
    <source>
        <dbReference type="Proteomes" id="UP000008783"/>
    </source>
</evidence>
<organism evidence="2 3">
    <name type="scientific">Puccinia graminis f. sp. tritici (strain CRL 75-36-700-3 / race SCCL)</name>
    <name type="common">Black stem rust fungus</name>
    <dbReference type="NCBI Taxonomy" id="418459"/>
    <lineage>
        <taxon>Eukaryota</taxon>
        <taxon>Fungi</taxon>
        <taxon>Dikarya</taxon>
        <taxon>Basidiomycota</taxon>
        <taxon>Pucciniomycotina</taxon>
        <taxon>Pucciniomycetes</taxon>
        <taxon>Pucciniales</taxon>
        <taxon>Pucciniaceae</taxon>
        <taxon>Puccinia</taxon>
    </lineage>
</organism>
<evidence type="ECO:0000313" key="2">
    <source>
        <dbReference type="EMBL" id="EFP83289.1"/>
    </source>
</evidence>
<sequence>MRRFRALGLQLHTEADTGRLRTLRRVSELSTSFRRGDRFRWTLKRMKREARDSTYDSRATRKQTVLEQMRMCRHLRVNVWRFQAEKLREGASSDGKTQETKATDGMRLLENFDDLRKQSHKTMPSERVA</sequence>
<dbReference type="Proteomes" id="UP000008783">
    <property type="component" value="Unassembled WGS sequence"/>
</dbReference>
<reference evidence="3" key="2">
    <citation type="journal article" date="2011" name="Proc. Natl. Acad. Sci. U.S.A.">
        <title>Obligate biotrophy features unraveled by the genomic analysis of rust fungi.</title>
        <authorList>
            <person name="Duplessis S."/>
            <person name="Cuomo C.A."/>
            <person name="Lin Y.-C."/>
            <person name="Aerts A."/>
            <person name="Tisserant E."/>
            <person name="Veneault-Fourrey C."/>
            <person name="Joly D.L."/>
            <person name="Hacquard S."/>
            <person name="Amselem J."/>
            <person name="Cantarel B.L."/>
            <person name="Chiu R."/>
            <person name="Coutinho P.M."/>
            <person name="Feau N."/>
            <person name="Field M."/>
            <person name="Frey P."/>
            <person name="Gelhaye E."/>
            <person name="Goldberg J."/>
            <person name="Grabherr M.G."/>
            <person name="Kodira C.D."/>
            <person name="Kohler A."/>
            <person name="Kuees U."/>
            <person name="Lindquist E.A."/>
            <person name="Lucas S.M."/>
            <person name="Mago R."/>
            <person name="Mauceli E."/>
            <person name="Morin E."/>
            <person name="Murat C."/>
            <person name="Pangilinan J.L."/>
            <person name="Park R."/>
            <person name="Pearson M."/>
            <person name="Quesneville H."/>
            <person name="Rouhier N."/>
            <person name="Sakthikumar S."/>
            <person name="Salamov A.A."/>
            <person name="Schmutz J."/>
            <person name="Selles B."/>
            <person name="Shapiro H."/>
            <person name="Tanguay P."/>
            <person name="Tuskan G.A."/>
            <person name="Henrissat B."/>
            <person name="Van de Peer Y."/>
            <person name="Rouze P."/>
            <person name="Ellis J.G."/>
            <person name="Dodds P.N."/>
            <person name="Schein J.E."/>
            <person name="Zhong S."/>
            <person name="Hamelin R.C."/>
            <person name="Grigoriev I.V."/>
            <person name="Szabo L.J."/>
            <person name="Martin F."/>
        </authorList>
    </citation>
    <scope>NUCLEOTIDE SEQUENCE [LARGE SCALE GENOMIC DNA]</scope>
    <source>
        <strain evidence="3">CRL 75-36-700-3 / race SCCL</strain>
    </source>
</reference>
<proteinExistence type="predicted"/>
<reference key="1">
    <citation type="submission" date="2007-01" db="EMBL/GenBank/DDBJ databases">
        <title>The Genome Sequence of Puccinia graminis f. sp. tritici Strain CRL 75-36-700-3.</title>
        <authorList>
            <consortium name="The Broad Institute Genome Sequencing Platform"/>
            <person name="Birren B."/>
            <person name="Lander E."/>
            <person name="Galagan J."/>
            <person name="Nusbaum C."/>
            <person name="Devon K."/>
            <person name="Cuomo C."/>
            <person name="Jaffe D."/>
            <person name="Butler J."/>
            <person name="Alvarez P."/>
            <person name="Gnerre S."/>
            <person name="Grabherr M."/>
            <person name="Mauceli E."/>
            <person name="Brockman W."/>
            <person name="Young S."/>
            <person name="LaButti K."/>
            <person name="Sykes S."/>
            <person name="DeCaprio D."/>
            <person name="Crawford M."/>
            <person name="Koehrsen M."/>
            <person name="Engels R."/>
            <person name="Montgomery P."/>
            <person name="Pearson M."/>
            <person name="Howarth C."/>
            <person name="Larson L."/>
            <person name="White J."/>
            <person name="Zeng Q."/>
            <person name="Kodira C."/>
            <person name="Yandava C."/>
            <person name="Alvarado L."/>
            <person name="O'Leary S."/>
            <person name="Szabo L."/>
            <person name="Dean R."/>
            <person name="Schein J."/>
        </authorList>
    </citation>
    <scope>NUCLEOTIDE SEQUENCE</scope>
    <source>
        <strain>CRL 75-36-700-3</strain>
    </source>
</reference>
<dbReference type="VEuPathDB" id="FungiDB:PGTG_09242"/>
<feature type="region of interest" description="Disordered" evidence="1">
    <location>
        <begin position="88"/>
        <end position="129"/>
    </location>
</feature>
<dbReference type="OrthoDB" id="10451060at2759"/>
<dbReference type="HOGENOM" id="CLU_1949874_0_0_1"/>
<name>E3KG18_PUCGT</name>
<evidence type="ECO:0000256" key="1">
    <source>
        <dbReference type="SAM" id="MobiDB-lite"/>
    </source>
</evidence>
<dbReference type="AlphaFoldDB" id="E3KG18"/>
<feature type="compositionally biased region" description="Basic and acidic residues" evidence="1">
    <location>
        <begin position="88"/>
        <end position="104"/>
    </location>
</feature>
<keyword evidence="3" id="KW-1185">Reference proteome</keyword>
<dbReference type="RefSeq" id="XP_003327708.1">
    <property type="nucleotide sequence ID" value="XM_003327660.1"/>
</dbReference>
<dbReference type="GeneID" id="10545004"/>
<protein>
    <submittedName>
        <fullName evidence="2">Uncharacterized protein</fullName>
    </submittedName>
</protein>
<dbReference type="InParanoid" id="E3KG18"/>
<gene>
    <name evidence="2" type="ORF">PGTG_09242</name>
</gene>
<dbReference type="EMBL" id="DS178285">
    <property type="protein sequence ID" value="EFP83289.1"/>
    <property type="molecule type" value="Genomic_DNA"/>
</dbReference>